<sequence>MYTLSLDKIFLNTRLYEEIKVHDLSVNTLLNLLFYYHNDDIFFFNPSLHCYCKSCDQKVFFSSIANKEHKESFYEYKFLMLENDYKDESEKINVLLSILQKLNYISKSFKCPNVSDGSHNISFIFKVIEGSLYKIGQYPSLDDMNRFKQNKVKEITREIFTELNQAHDLFASGSVNKAYIILREILDKRIITPKFLSKNFSGLKNKEVSISEKISFLKSDLPEILIHDEGLIHFLKKRAEDVKINESKHYFEIIYYAILIIVENDLSQ</sequence>
<proteinExistence type="predicted"/>
<evidence type="ECO:0000313" key="2">
    <source>
        <dbReference type="Proteomes" id="UP001242368"/>
    </source>
</evidence>
<gene>
    <name evidence="1" type="ORF">QW060_06825</name>
</gene>
<protein>
    <submittedName>
        <fullName evidence="1">Uncharacterized protein</fullName>
    </submittedName>
</protein>
<comment type="caution">
    <text evidence="1">The sequence shown here is derived from an EMBL/GenBank/DDBJ whole genome shotgun (WGS) entry which is preliminary data.</text>
</comment>
<evidence type="ECO:0000313" key="1">
    <source>
        <dbReference type="EMBL" id="MDN3706843.1"/>
    </source>
</evidence>
<organism evidence="1 2">
    <name type="scientific">Paenimyroides ceti</name>
    <dbReference type="NCBI Taxonomy" id="395087"/>
    <lineage>
        <taxon>Bacteria</taxon>
        <taxon>Pseudomonadati</taxon>
        <taxon>Bacteroidota</taxon>
        <taxon>Flavobacteriia</taxon>
        <taxon>Flavobacteriales</taxon>
        <taxon>Flavobacteriaceae</taxon>
        <taxon>Paenimyroides</taxon>
    </lineage>
</organism>
<reference evidence="2" key="1">
    <citation type="journal article" date="2019" name="Int. J. Syst. Evol. Microbiol.">
        <title>The Global Catalogue of Microorganisms (GCM) 10K type strain sequencing project: providing services to taxonomists for standard genome sequencing and annotation.</title>
        <authorList>
            <consortium name="The Broad Institute Genomics Platform"/>
            <consortium name="The Broad Institute Genome Sequencing Center for Infectious Disease"/>
            <person name="Wu L."/>
            <person name="Ma J."/>
        </authorList>
    </citation>
    <scope>NUCLEOTIDE SEQUENCE [LARGE SCALE GENOMIC DNA]</scope>
    <source>
        <strain evidence="2">CECT 7184</strain>
    </source>
</reference>
<dbReference type="Proteomes" id="UP001242368">
    <property type="component" value="Unassembled WGS sequence"/>
</dbReference>
<name>A0ABT8CQR3_9FLAO</name>
<accession>A0ABT8CQR3</accession>
<dbReference type="RefSeq" id="WP_290362895.1">
    <property type="nucleotide sequence ID" value="NZ_JAUFQU010000001.1"/>
</dbReference>
<dbReference type="EMBL" id="JAUFQU010000001">
    <property type="protein sequence ID" value="MDN3706843.1"/>
    <property type="molecule type" value="Genomic_DNA"/>
</dbReference>
<keyword evidence="2" id="KW-1185">Reference proteome</keyword>